<dbReference type="Proteomes" id="UP000293995">
    <property type="component" value="Chromosome"/>
</dbReference>
<feature type="region of interest" description="Disordered" evidence="1">
    <location>
        <begin position="312"/>
        <end position="331"/>
    </location>
</feature>
<dbReference type="KEGG" id="mprt:ET475_00695"/>
<sequence>MIFGIWPGVVNADLIDFRPLDCPPEDPARTLQAITELQSDHARFLVRCYRHFGRRAGDRGDAAETPSDPERYLGQGRQIDLVACYQNAVPDPDGFAAFVRQAVRDVARWGGGAVQVGEEPNMPAPQDGGFPGCLDAIAAGVTAAVDERTCLDAEVQIGVNCAGLADPSFWRQLADALGPDRLRDLDYIGLDAFPDVFRRIPEDQLPGAVRFLVESLRRVTTEVGVPERIPIHITETGWPTDRERDEATQARVMLTVATTILDSDLGVTAYEFFGLRDGLTAGTWHSRFGLLHDDYTPKPAFGAVRDLIAARQGGTADARQTKAGPRSRETA</sequence>
<dbReference type="Gene3D" id="3.20.20.80">
    <property type="entry name" value="Glycosidases"/>
    <property type="match status" value="1"/>
</dbReference>
<evidence type="ECO:0000313" key="2">
    <source>
        <dbReference type="EMBL" id="QAY58667.1"/>
    </source>
</evidence>
<proteinExistence type="predicted"/>
<reference evidence="2 3" key="1">
    <citation type="submission" date="2019-01" db="EMBL/GenBank/DDBJ databases">
        <title>Genome sequencing of strain DFW100M-13.</title>
        <authorList>
            <person name="Heo J."/>
            <person name="Kim S.-J."/>
            <person name="Kim J.-S."/>
            <person name="Hong S.-B."/>
            <person name="Kwon S.-W."/>
        </authorList>
    </citation>
    <scope>NUCLEOTIDE SEQUENCE [LARGE SCALE GENOMIC DNA]</scope>
    <source>
        <strain evidence="2 3">DFW100M-13</strain>
    </source>
</reference>
<organism evidence="2 3">
    <name type="scientific">Microbacterium protaetiae</name>
    <dbReference type="NCBI Taxonomy" id="2509458"/>
    <lineage>
        <taxon>Bacteria</taxon>
        <taxon>Bacillati</taxon>
        <taxon>Actinomycetota</taxon>
        <taxon>Actinomycetes</taxon>
        <taxon>Micrococcales</taxon>
        <taxon>Microbacteriaceae</taxon>
        <taxon>Microbacterium</taxon>
    </lineage>
</organism>
<name>A0A4P6EF10_9MICO</name>
<evidence type="ECO:0000256" key="1">
    <source>
        <dbReference type="SAM" id="MobiDB-lite"/>
    </source>
</evidence>
<dbReference type="RefSeq" id="WP_129385088.1">
    <property type="nucleotide sequence ID" value="NZ_CP035494.1"/>
</dbReference>
<dbReference type="InterPro" id="IPR017853">
    <property type="entry name" value="GH"/>
</dbReference>
<dbReference type="AlphaFoldDB" id="A0A4P6EF10"/>
<gene>
    <name evidence="2" type="ORF">ET475_00695</name>
</gene>
<dbReference type="OrthoDB" id="9776971at2"/>
<accession>A0A4P6EF10</accession>
<dbReference type="EMBL" id="CP035494">
    <property type="protein sequence ID" value="QAY58667.1"/>
    <property type="molecule type" value="Genomic_DNA"/>
</dbReference>
<evidence type="ECO:0000313" key="3">
    <source>
        <dbReference type="Proteomes" id="UP000293995"/>
    </source>
</evidence>
<keyword evidence="3" id="KW-1185">Reference proteome</keyword>
<dbReference type="SUPFAM" id="SSF51445">
    <property type="entry name" value="(Trans)glycosidases"/>
    <property type="match status" value="1"/>
</dbReference>
<protein>
    <submittedName>
        <fullName evidence="2">Uncharacterized protein</fullName>
    </submittedName>
</protein>